<accession>A0ABP1F586</accession>
<comment type="similarity">
    <text evidence="8">Belongs to the tRNA(Ile)-lysidine synthase family.</text>
</comment>
<evidence type="ECO:0000256" key="5">
    <source>
        <dbReference type="ARBA" id="ARBA00022741"/>
    </source>
</evidence>
<evidence type="ECO:0000256" key="2">
    <source>
        <dbReference type="ARBA" id="ARBA00022490"/>
    </source>
</evidence>
<evidence type="ECO:0000256" key="8">
    <source>
        <dbReference type="HAMAP-Rule" id="MF_01161"/>
    </source>
</evidence>
<dbReference type="Pfam" id="PF01171">
    <property type="entry name" value="ATP_bind_3"/>
    <property type="match status" value="1"/>
</dbReference>
<dbReference type="RefSeq" id="WP_348714178.1">
    <property type="nucleotide sequence ID" value="NZ_CAXJIO010000018.1"/>
</dbReference>
<dbReference type="InterPro" id="IPR012795">
    <property type="entry name" value="tRNA_Ile_lys_synt_N"/>
</dbReference>
<comment type="catalytic activity">
    <reaction evidence="7 8">
        <text>cytidine(34) in tRNA(Ile2) + L-lysine + ATP = lysidine(34) in tRNA(Ile2) + AMP + diphosphate + H(+)</text>
        <dbReference type="Rhea" id="RHEA:43744"/>
        <dbReference type="Rhea" id="RHEA-COMP:10625"/>
        <dbReference type="Rhea" id="RHEA-COMP:10670"/>
        <dbReference type="ChEBI" id="CHEBI:15378"/>
        <dbReference type="ChEBI" id="CHEBI:30616"/>
        <dbReference type="ChEBI" id="CHEBI:32551"/>
        <dbReference type="ChEBI" id="CHEBI:33019"/>
        <dbReference type="ChEBI" id="CHEBI:82748"/>
        <dbReference type="ChEBI" id="CHEBI:83665"/>
        <dbReference type="ChEBI" id="CHEBI:456215"/>
        <dbReference type="EC" id="6.3.4.19"/>
    </reaction>
</comment>
<keyword evidence="6 8" id="KW-0067">ATP-binding</keyword>
<gene>
    <name evidence="8" type="primary">tilS</name>
    <name evidence="10" type="ORF">T190423A01A_90125</name>
</gene>
<evidence type="ECO:0000256" key="1">
    <source>
        <dbReference type="ARBA" id="ARBA00004496"/>
    </source>
</evidence>
<dbReference type="InterPro" id="IPR014729">
    <property type="entry name" value="Rossmann-like_a/b/a_fold"/>
</dbReference>
<sequence>MFQEFQQHIEKNLPFLKGKQLLIAISGGIDSVVLTYLLSELPDVSVSLAHCNFQLRGIESDLDEEFVKNLGQKLHLETHTTAFQTNTYAQEHKLSTQLAARSLRYDWFHKLLKNYDFDYVLTAHHADDNLETFLINLSRGTGLDGLIGIPEVNNTIVRPLLPFTRDEIEAYAAKKGYQWREDKSNKETKYLRNKLRLEVIPMLKEISPNMLKSFKKTVHFLKEDKKIVDENVKKLASEILTQEGDLIKINIKKTLALRNPKAYLYRFLKDYNFTEWEDVYALLHAQSGKQIATKSHILLKDRDFLLLLRTNKNSEIQNKTIFIDKGVKEITKPIHLSFDNVLKTEKLGKNIIYVDKKSLNFPLILRKWKEGDYFYPTGMKGKKKVSKYFKDEKLSMFEKQNTWLLCSKENEVIWIINKRQDRRFLPTNNTTELLKIIT</sequence>
<dbReference type="SUPFAM" id="SSF52402">
    <property type="entry name" value="Adenine nucleotide alpha hydrolases-like"/>
    <property type="match status" value="1"/>
</dbReference>
<dbReference type="PANTHER" id="PTHR43033">
    <property type="entry name" value="TRNA(ILE)-LYSIDINE SYNTHASE-RELATED"/>
    <property type="match status" value="1"/>
</dbReference>
<dbReference type="Gene3D" id="3.40.50.620">
    <property type="entry name" value="HUPs"/>
    <property type="match status" value="1"/>
</dbReference>
<dbReference type="PANTHER" id="PTHR43033:SF1">
    <property type="entry name" value="TRNA(ILE)-LYSIDINE SYNTHASE-RELATED"/>
    <property type="match status" value="1"/>
</dbReference>
<comment type="function">
    <text evidence="8">Ligates lysine onto the cytidine present at position 34 of the AUA codon-specific tRNA(Ile) that contains the anticodon CAU, in an ATP-dependent manner. Cytidine is converted to lysidine, thus changing the amino acid specificity of the tRNA from methionine to isoleucine.</text>
</comment>
<evidence type="ECO:0000259" key="9">
    <source>
        <dbReference type="SMART" id="SM00977"/>
    </source>
</evidence>
<feature type="domain" description="Lysidine-tRNA(Ile) synthetase C-terminal" evidence="9">
    <location>
        <begin position="363"/>
        <end position="436"/>
    </location>
</feature>
<comment type="subcellular location">
    <subcellularLocation>
        <location evidence="1 8">Cytoplasm</location>
    </subcellularLocation>
</comment>
<protein>
    <recommendedName>
        <fullName evidence="8">tRNA(Ile)-lysidine synthase</fullName>
        <ecNumber evidence="8">6.3.4.19</ecNumber>
    </recommendedName>
    <alternativeName>
        <fullName evidence="8">tRNA(Ile)-2-lysyl-cytidine synthase</fullName>
    </alternativeName>
    <alternativeName>
        <fullName evidence="8">tRNA(Ile)-lysidine synthetase</fullName>
    </alternativeName>
</protein>
<evidence type="ECO:0000256" key="7">
    <source>
        <dbReference type="ARBA" id="ARBA00048539"/>
    </source>
</evidence>
<dbReference type="NCBIfam" id="TIGR02433">
    <property type="entry name" value="lysidine_TilS_C"/>
    <property type="match status" value="1"/>
</dbReference>
<organism evidence="10 11">
    <name type="scientific">Tenacibaculum polynesiense</name>
    <dbReference type="NCBI Taxonomy" id="3137857"/>
    <lineage>
        <taxon>Bacteria</taxon>
        <taxon>Pseudomonadati</taxon>
        <taxon>Bacteroidota</taxon>
        <taxon>Flavobacteriia</taxon>
        <taxon>Flavobacteriales</taxon>
        <taxon>Flavobacteriaceae</taxon>
        <taxon>Tenacibaculum</taxon>
    </lineage>
</organism>
<dbReference type="SUPFAM" id="SSF56037">
    <property type="entry name" value="PheT/TilS domain"/>
    <property type="match status" value="1"/>
</dbReference>
<dbReference type="Pfam" id="PF11734">
    <property type="entry name" value="TilS_C"/>
    <property type="match status" value="1"/>
</dbReference>
<evidence type="ECO:0000313" key="11">
    <source>
        <dbReference type="Proteomes" id="UP001497527"/>
    </source>
</evidence>
<feature type="binding site" evidence="8">
    <location>
        <begin position="26"/>
        <end position="31"/>
    </location>
    <ligand>
        <name>ATP</name>
        <dbReference type="ChEBI" id="CHEBI:30616"/>
    </ligand>
</feature>
<proteinExistence type="inferred from homology"/>
<dbReference type="EC" id="6.3.4.19" evidence="8"/>
<dbReference type="EMBL" id="CAXJIO010000018">
    <property type="protein sequence ID" value="CAL2104700.1"/>
    <property type="molecule type" value="Genomic_DNA"/>
</dbReference>
<evidence type="ECO:0000256" key="4">
    <source>
        <dbReference type="ARBA" id="ARBA00022694"/>
    </source>
</evidence>
<evidence type="ECO:0000256" key="6">
    <source>
        <dbReference type="ARBA" id="ARBA00022840"/>
    </source>
</evidence>
<dbReference type="InterPro" id="IPR012094">
    <property type="entry name" value="tRNA_Ile_lys_synt"/>
</dbReference>
<name>A0ABP1F586_9FLAO</name>
<evidence type="ECO:0000313" key="10">
    <source>
        <dbReference type="EMBL" id="CAL2104700.1"/>
    </source>
</evidence>
<dbReference type="SMART" id="SM00977">
    <property type="entry name" value="TilS_C"/>
    <property type="match status" value="1"/>
</dbReference>
<comment type="domain">
    <text evidence="8">The N-terminal region contains the highly conserved SGGXDS motif, predicted to be a P-loop motif involved in ATP binding.</text>
</comment>
<keyword evidence="4 8" id="KW-0819">tRNA processing</keyword>
<keyword evidence="3 8" id="KW-0436">Ligase</keyword>
<keyword evidence="11" id="KW-1185">Reference proteome</keyword>
<keyword evidence="5 8" id="KW-0547">Nucleotide-binding</keyword>
<evidence type="ECO:0000256" key="3">
    <source>
        <dbReference type="ARBA" id="ARBA00022598"/>
    </source>
</evidence>
<dbReference type="GO" id="GO:0032267">
    <property type="term" value="F:tRNA(Ile)-lysidine synthase activity"/>
    <property type="evidence" value="ECO:0007669"/>
    <property type="project" value="UniProtKB-EC"/>
</dbReference>
<dbReference type="CDD" id="cd01992">
    <property type="entry name" value="TilS_N"/>
    <property type="match status" value="1"/>
</dbReference>
<comment type="caution">
    <text evidence="10">The sequence shown here is derived from an EMBL/GenBank/DDBJ whole genome shotgun (WGS) entry which is preliminary data.</text>
</comment>
<reference evidence="10 11" key="1">
    <citation type="submission" date="2024-05" db="EMBL/GenBank/DDBJ databases">
        <authorList>
            <person name="Duchaud E."/>
        </authorList>
    </citation>
    <scope>NUCLEOTIDE SEQUENCE [LARGE SCALE GENOMIC DNA]</scope>
    <source>
        <strain evidence="10">Ena-SAMPLE-TAB-13-05-2024-13:56:06:370-140308</strain>
    </source>
</reference>
<dbReference type="Proteomes" id="UP001497527">
    <property type="component" value="Unassembled WGS sequence"/>
</dbReference>
<dbReference type="NCBIfam" id="TIGR02432">
    <property type="entry name" value="lysidine_TilS_N"/>
    <property type="match status" value="1"/>
</dbReference>
<dbReference type="InterPro" id="IPR012796">
    <property type="entry name" value="Lysidine-tRNA-synth_C"/>
</dbReference>
<keyword evidence="2 8" id="KW-0963">Cytoplasm</keyword>
<dbReference type="HAMAP" id="MF_01161">
    <property type="entry name" value="tRNA_Ile_lys_synt"/>
    <property type="match status" value="1"/>
</dbReference>
<dbReference type="InterPro" id="IPR011063">
    <property type="entry name" value="TilS/TtcA_N"/>
</dbReference>